<dbReference type="InterPro" id="IPR050984">
    <property type="entry name" value="Gfo/Idh/MocA_domain"/>
</dbReference>
<evidence type="ECO:0000256" key="4">
    <source>
        <dbReference type="ARBA" id="ARBA00042988"/>
    </source>
</evidence>
<feature type="domain" description="Gfo/Idh/MocA-like oxidoreductase N-terminal" evidence="6">
    <location>
        <begin position="43"/>
        <end position="167"/>
    </location>
</feature>
<evidence type="ECO:0000259" key="6">
    <source>
        <dbReference type="Pfam" id="PF01408"/>
    </source>
</evidence>
<evidence type="ECO:0000256" key="1">
    <source>
        <dbReference type="ARBA" id="ARBA00010928"/>
    </source>
</evidence>
<dbReference type="Gene3D" id="3.40.50.720">
    <property type="entry name" value="NAD(P)-binding Rossmann-like Domain"/>
    <property type="match status" value="1"/>
</dbReference>
<evidence type="ECO:0000256" key="5">
    <source>
        <dbReference type="ARBA" id="ARBA00049233"/>
    </source>
</evidence>
<gene>
    <name evidence="8" type="ORF">CLUP02_04444</name>
</gene>
<comment type="catalytic activity">
    <reaction evidence="5">
        <text>D-xylose + NADP(+) = D-xylono-1,5-lactone + NADPH + H(+)</text>
        <dbReference type="Rhea" id="RHEA:22000"/>
        <dbReference type="ChEBI" id="CHEBI:15378"/>
        <dbReference type="ChEBI" id="CHEBI:15867"/>
        <dbReference type="ChEBI" id="CHEBI:53455"/>
        <dbReference type="ChEBI" id="CHEBI:57783"/>
        <dbReference type="ChEBI" id="CHEBI:58349"/>
        <dbReference type="EC" id="1.1.1.179"/>
    </reaction>
</comment>
<dbReference type="InterPro" id="IPR036291">
    <property type="entry name" value="NAD(P)-bd_dom_sf"/>
</dbReference>
<dbReference type="Proteomes" id="UP000830671">
    <property type="component" value="Chromosome 2"/>
</dbReference>
<dbReference type="RefSeq" id="XP_049140599.1">
    <property type="nucleotide sequence ID" value="XM_049283456.1"/>
</dbReference>
<comment type="similarity">
    <text evidence="1">Belongs to the Gfo/Idh/MocA family.</text>
</comment>
<evidence type="ECO:0000313" key="9">
    <source>
        <dbReference type="Proteomes" id="UP000830671"/>
    </source>
</evidence>
<evidence type="ECO:0000256" key="3">
    <source>
        <dbReference type="ARBA" id="ARBA00038984"/>
    </source>
</evidence>
<dbReference type="EMBL" id="CP019474">
    <property type="protein sequence ID" value="UQC78965.1"/>
    <property type="molecule type" value="Genomic_DNA"/>
</dbReference>
<reference evidence="8" key="1">
    <citation type="journal article" date="2021" name="Mol. Plant Microbe Interact.">
        <title>Complete Genome Sequence of the Plant-Pathogenic Fungus Colletotrichum lupini.</title>
        <authorList>
            <person name="Baroncelli R."/>
            <person name="Pensec F."/>
            <person name="Da Lio D."/>
            <person name="Boufleur T."/>
            <person name="Vicente I."/>
            <person name="Sarrocco S."/>
            <person name="Picot A."/>
            <person name="Baraldi E."/>
            <person name="Sukno S."/>
            <person name="Thon M."/>
            <person name="Le Floch G."/>
        </authorList>
    </citation>
    <scope>NUCLEOTIDE SEQUENCE</scope>
    <source>
        <strain evidence="8">IMI 504893</strain>
    </source>
</reference>
<dbReference type="Pfam" id="PF22725">
    <property type="entry name" value="GFO_IDH_MocA_C3"/>
    <property type="match status" value="1"/>
</dbReference>
<dbReference type="PANTHER" id="PTHR22604:SF105">
    <property type="entry name" value="TRANS-1,2-DIHYDROBENZENE-1,2-DIOL DEHYDROGENASE"/>
    <property type="match status" value="1"/>
</dbReference>
<protein>
    <recommendedName>
        <fullName evidence="3">D-xylose 1-dehydrogenase (NADP(+), D-xylono-1,5-lactone-forming)</fullName>
        <ecNumber evidence="3">1.1.1.179</ecNumber>
    </recommendedName>
    <alternativeName>
        <fullName evidence="4">D-xylose-NADP dehydrogenase</fullName>
    </alternativeName>
</protein>
<proteinExistence type="inferred from homology"/>
<dbReference type="GeneID" id="73338466"/>
<name>A0A9Q8WDS2_9PEZI</name>
<dbReference type="InterPro" id="IPR055170">
    <property type="entry name" value="GFO_IDH_MocA-like_dom"/>
</dbReference>
<feature type="domain" description="GFO/IDH/MocA-like oxidoreductase" evidence="7">
    <location>
        <begin position="185"/>
        <end position="307"/>
    </location>
</feature>
<dbReference type="EC" id="1.1.1.179" evidence="3"/>
<dbReference type="GO" id="GO:0047837">
    <property type="term" value="F:D-xylose 1-dehydrogenase (NADP+) activity"/>
    <property type="evidence" value="ECO:0007669"/>
    <property type="project" value="UniProtKB-EC"/>
</dbReference>
<dbReference type="AlphaFoldDB" id="A0A9Q8WDS2"/>
<keyword evidence="2" id="KW-0560">Oxidoreductase</keyword>
<dbReference type="SUPFAM" id="SSF51735">
    <property type="entry name" value="NAD(P)-binding Rossmann-fold domains"/>
    <property type="match status" value="1"/>
</dbReference>
<dbReference type="GO" id="GO:0000166">
    <property type="term" value="F:nucleotide binding"/>
    <property type="evidence" value="ECO:0007669"/>
    <property type="project" value="InterPro"/>
</dbReference>
<dbReference type="KEGG" id="clup:CLUP02_04444"/>
<organism evidence="8 9">
    <name type="scientific">Colletotrichum lupini</name>
    <dbReference type="NCBI Taxonomy" id="145971"/>
    <lineage>
        <taxon>Eukaryota</taxon>
        <taxon>Fungi</taxon>
        <taxon>Dikarya</taxon>
        <taxon>Ascomycota</taxon>
        <taxon>Pezizomycotina</taxon>
        <taxon>Sordariomycetes</taxon>
        <taxon>Hypocreomycetidae</taxon>
        <taxon>Glomerellales</taxon>
        <taxon>Glomerellaceae</taxon>
        <taxon>Colletotrichum</taxon>
        <taxon>Colletotrichum acutatum species complex</taxon>
    </lineage>
</organism>
<sequence>MADATWKNVLGLAIPFGTLDTAAPIQVSSSAKHTFEMSELTAIRWGIVATGMISSWFVEDLLVSRSDAKVKHIVQAIGSSSVQKGQDFSKQYCPNSQPAIYGSYGEVYADPNVDIVYIGTPHAFHKQNCLDAIEAGKPILCEKAFTINTREAKEVFARAKAKGVYVAEAMWLRHRPLVQDLQRMLHKDKVIGEVFRVYSEFGLGLDIPNLPDSSRYKQPHLGAGSLLDLGIYTLTWAILGLDAGTPGSSEKPKILASQSHDGSVEVTTSVILHYPSTGRQGVVTSTTMATGNPDVLARIQGTKGTIEVHGTVPSDPDSFTLYSTFLRDQVKGIIERNAIKTFEYKPVGRGYYWEADNAALDVLAGKLESDVMPWAETIRVMEMMDEIRRQGGTLYPQDEELAGPISSFSADRLKEHLQLEDCYTWSLLSTKNTDN</sequence>
<accession>A0A9Q8WDS2</accession>
<evidence type="ECO:0000259" key="7">
    <source>
        <dbReference type="Pfam" id="PF22725"/>
    </source>
</evidence>
<dbReference type="SUPFAM" id="SSF55347">
    <property type="entry name" value="Glyceraldehyde-3-phosphate dehydrogenase-like, C-terminal domain"/>
    <property type="match status" value="1"/>
</dbReference>
<dbReference type="PANTHER" id="PTHR22604">
    <property type="entry name" value="OXIDOREDUCTASES"/>
    <property type="match status" value="1"/>
</dbReference>
<dbReference type="InterPro" id="IPR000683">
    <property type="entry name" value="Gfo/Idh/MocA-like_OxRdtase_N"/>
</dbReference>
<keyword evidence="9" id="KW-1185">Reference proteome</keyword>
<dbReference type="Gene3D" id="3.30.360.10">
    <property type="entry name" value="Dihydrodipicolinate Reductase, domain 2"/>
    <property type="match status" value="1"/>
</dbReference>
<evidence type="ECO:0000256" key="2">
    <source>
        <dbReference type="ARBA" id="ARBA00023002"/>
    </source>
</evidence>
<evidence type="ECO:0000313" key="8">
    <source>
        <dbReference type="EMBL" id="UQC78965.1"/>
    </source>
</evidence>
<dbReference type="Pfam" id="PF01408">
    <property type="entry name" value="GFO_IDH_MocA"/>
    <property type="match status" value="1"/>
</dbReference>